<proteinExistence type="predicted"/>
<reference evidence="1" key="1">
    <citation type="submission" date="2020-11" db="EMBL/GenBank/DDBJ databases">
        <authorList>
            <consortium name="DOE Joint Genome Institute"/>
            <person name="Ahrendt S."/>
            <person name="Riley R."/>
            <person name="Andreopoulos W."/>
            <person name="Labutti K."/>
            <person name="Pangilinan J."/>
            <person name="Ruiz-Duenas F.J."/>
            <person name="Barrasa J.M."/>
            <person name="Sanchez-Garcia M."/>
            <person name="Camarero S."/>
            <person name="Miyauchi S."/>
            <person name="Serrano A."/>
            <person name="Linde D."/>
            <person name="Babiker R."/>
            <person name="Drula E."/>
            <person name="Ayuso-Fernandez I."/>
            <person name="Pacheco R."/>
            <person name="Padilla G."/>
            <person name="Ferreira P."/>
            <person name="Barriuso J."/>
            <person name="Kellner H."/>
            <person name="Castanera R."/>
            <person name="Alfaro M."/>
            <person name="Ramirez L."/>
            <person name="Pisabarro A.G."/>
            <person name="Kuo A."/>
            <person name="Tritt A."/>
            <person name="Lipzen A."/>
            <person name="He G."/>
            <person name="Yan M."/>
            <person name="Ng V."/>
            <person name="Cullen D."/>
            <person name="Martin F."/>
            <person name="Rosso M.-N."/>
            <person name="Henrissat B."/>
            <person name="Hibbett D."/>
            <person name="Martinez A.T."/>
            <person name="Grigoriev I.V."/>
        </authorList>
    </citation>
    <scope>NUCLEOTIDE SEQUENCE</scope>
    <source>
        <strain evidence="1">CBS 506.95</strain>
    </source>
</reference>
<name>A0A9P6ETL7_9AGAR</name>
<evidence type="ECO:0000313" key="2">
    <source>
        <dbReference type="Proteomes" id="UP000807306"/>
    </source>
</evidence>
<protein>
    <submittedName>
        <fullName evidence="1">Uncharacterized protein</fullName>
    </submittedName>
</protein>
<keyword evidence="2" id="KW-1185">Reference proteome</keyword>
<sequence>MNTNQYSGLSLFPPSIPLQLPEFSTLIVSGLHHPSAPIHLALSLREHQNRRSVIFIPDFKPFKDSLHQFKDSWLLSQSGQGKMSGMAVEIDVVSAPSPSHLSMLLVTALSTTTTAEQALESSIIEDRWDTFILIDPSSYFLKAVDCQAPYLSLLHRVFACLSKRRLSCEGLPPKMVLFDSSLKNPNDYNLPEALPSLRLVEKLFDLSVSITQDSLAMIVPSSQGEELDQEEDSIKELRFSTI</sequence>
<evidence type="ECO:0000313" key="1">
    <source>
        <dbReference type="EMBL" id="KAF9534429.1"/>
    </source>
</evidence>
<organism evidence="1 2">
    <name type="scientific">Crepidotus variabilis</name>
    <dbReference type="NCBI Taxonomy" id="179855"/>
    <lineage>
        <taxon>Eukaryota</taxon>
        <taxon>Fungi</taxon>
        <taxon>Dikarya</taxon>
        <taxon>Basidiomycota</taxon>
        <taxon>Agaricomycotina</taxon>
        <taxon>Agaricomycetes</taxon>
        <taxon>Agaricomycetidae</taxon>
        <taxon>Agaricales</taxon>
        <taxon>Agaricineae</taxon>
        <taxon>Crepidotaceae</taxon>
        <taxon>Crepidotus</taxon>
    </lineage>
</organism>
<accession>A0A9P6ETL7</accession>
<dbReference type="OrthoDB" id="3224367at2759"/>
<dbReference type="AlphaFoldDB" id="A0A9P6ETL7"/>
<gene>
    <name evidence="1" type="ORF">CPB83DRAFT_336657</name>
</gene>
<dbReference type="EMBL" id="MU157826">
    <property type="protein sequence ID" value="KAF9534429.1"/>
    <property type="molecule type" value="Genomic_DNA"/>
</dbReference>
<comment type="caution">
    <text evidence="1">The sequence shown here is derived from an EMBL/GenBank/DDBJ whole genome shotgun (WGS) entry which is preliminary data.</text>
</comment>
<dbReference type="Proteomes" id="UP000807306">
    <property type="component" value="Unassembled WGS sequence"/>
</dbReference>